<evidence type="ECO:0000256" key="3">
    <source>
        <dbReference type="ARBA" id="ARBA00023163"/>
    </source>
</evidence>
<organism evidence="7 8">
    <name type="scientific">Leersia perrieri</name>
    <dbReference type="NCBI Taxonomy" id="77586"/>
    <lineage>
        <taxon>Eukaryota</taxon>
        <taxon>Viridiplantae</taxon>
        <taxon>Streptophyta</taxon>
        <taxon>Embryophyta</taxon>
        <taxon>Tracheophyta</taxon>
        <taxon>Spermatophyta</taxon>
        <taxon>Magnoliopsida</taxon>
        <taxon>Liliopsida</taxon>
        <taxon>Poales</taxon>
        <taxon>Poaceae</taxon>
        <taxon>BOP clade</taxon>
        <taxon>Oryzoideae</taxon>
        <taxon>Oryzeae</taxon>
        <taxon>Oryzinae</taxon>
        <taxon>Leersia</taxon>
    </lineage>
</organism>
<dbReference type="CDD" id="cd22908">
    <property type="entry name" value="HFD_NFYC-like"/>
    <property type="match status" value="1"/>
</dbReference>
<evidence type="ECO:0000313" key="7">
    <source>
        <dbReference type="EnsemblPlants" id="LPERR06G10620.1"/>
    </source>
</evidence>
<keyword evidence="8" id="KW-1185">Reference proteome</keyword>
<feature type="domain" description="Core Histone H2A/H2B/H3" evidence="6">
    <location>
        <begin position="21"/>
        <end position="90"/>
    </location>
</feature>
<dbReference type="Gene3D" id="1.10.20.10">
    <property type="entry name" value="Histone, subunit A"/>
    <property type="match status" value="1"/>
</dbReference>
<dbReference type="AlphaFoldDB" id="A0A0D9WPM1"/>
<dbReference type="InterPro" id="IPR050568">
    <property type="entry name" value="Transcr_DNA_Rep_Reg"/>
</dbReference>
<dbReference type="InterPro" id="IPR007125">
    <property type="entry name" value="H2A/H2B/H3"/>
</dbReference>
<dbReference type="GO" id="GO:0046982">
    <property type="term" value="F:protein heterodimerization activity"/>
    <property type="evidence" value="ECO:0007669"/>
    <property type="project" value="InterPro"/>
</dbReference>
<sequence length="425" mass="47573">MAQQQMDEFWMDRQKDIEAIEDYSEHAIPMARLKKIVSSQKGNMMMTFDMPAFLSKMCELFVQELAIRAWACAQSYNRCIILETDIAQAVASTESYDFLVDVLHKHRVKHNSSPYPIITTKRCRLVDQPSTSHLPHQQQLSQFAPTYTPSIPKNPSLMPQISQYRPFSFPSFISTTPIVNGPILSIHNIARSLGLQENNTNAVTDNNVQDNIVDCSSPTILANVMNPTLLSPTGSPLDIPDSQSSMRMMGMINSIVAGGSSTSNIVVANEESLALPGHFKSPFLLQSPCPTFLPGNNNDMDVVIPERIDINDTMHVVSDVVDATVTVLNDQQERHDKETNVEYHEQNGIYERVDAEMVNANTADGDKCNISWDELGMAEDSLLDMFLDELQERRDDVLDARIVLNENPCLDETMFSNPNTSNVNN</sequence>
<keyword evidence="3" id="KW-0804">Transcription</keyword>
<comment type="subcellular location">
    <subcellularLocation>
        <location evidence="1">Nucleus</location>
    </subcellularLocation>
</comment>
<keyword evidence="2" id="KW-0805">Transcription regulation</keyword>
<protein>
    <recommendedName>
        <fullName evidence="6">Core Histone H2A/H2B/H3 domain-containing protein</fullName>
    </recommendedName>
</protein>
<dbReference type="GO" id="GO:0000976">
    <property type="term" value="F:transcription cis-regulatory region binding"/>
    <property type="evidence" value="ECO:0007669"/>
    <property type="project" value="TreeGrafter"/>
</dbReference>
<dbReference type="InterPro" id="IPR009072">
    <property type="entry name" value="Histone-fold"/>
</dbReference>
<dbReference type="Gramene" id="LPERR06G10620.1">
    <property type="protein sequence ID" value="LPERR06G10620.1"/>
    <property type="gene ID" value="LPERR06G10620"/>
</dbReference>
<dbReference type="PANTHER" id="PTHR10252">
    <property type="entry name" value="HISTONE-LIKE TRANSCRIPTION FACTOR CCAAT-RELATED"/>
    <property type="match status" value="1"/>
</dbReference>
<reference evidence="7" key="3">
    <citation type="submission" date="2015-04" db="UniProtKB">
        <authorList>
            <consortium name="EnsemblPlants"/>
        </authorList>
    </citation>
    <scope>IDENTIFICATION</scope>
</reference>
<dbReference type="GO" id="GO:0006355">
    <property type="term" value="P:regulation of DNA-templated transcription"/>
    <property type="evidence" value="ECO:0007669"/>
    <property type="project" value="TreeGrafter"/>
</dbReference>
<reference evidence="7 8" key="1">
    <citation type="submission" date="2012-08" db="EMBL/GenBank/DDBJ databases">
        <title>Oryza genome evolution.</title>
        <authorList>
            <person name="Wing R.A."/>
        </authorList>
    </citation>
    <scope>NUCLEOTIDE SEQUENCE</scope>
</reference>
<dbReference type="SUPFAM" id="SSF47113">
    <property type="entry name" value="Histone-fold"/>
    <property type="match status" value="1"/>
</dbReference>
<evidence type="ECO:0000256" key="4">
    <source>
        <dbReference type="ARBA" id="ARBA00023242"/>
    </source>
</evidence>
<evidence type="ECO:0000256" key="2">
    <source>
        <dbReference type="ARBA" id="ARBA00023015"/>
    </source>
</evidence>
<name>A0A0D9WPM1_9ORYZ</name>
<proteinExistence type="inferred from homology"/>
<dbReference type="STRING" id="77586.A0A0D9WPM1"/>
<evidence type="ECO:0000256" key="1">
    <source>
        <dbReference type="ARBA" id="ARBA00004123"/>
    </source>
</evidence>
<dbReference type="GO" id="GO:0005634">
    <property type="term" value="C:nucleus"/>
    <property type="evidence" value="ECO:0007669"/>
    <property type="project" value="UniProtKB-SubCell"/>
</dbReference>
<evidence type="ECO:0000259" key="6">
    <source>
        <dbReference type="Pfam" id="PF00125"/>
    </source>
</evidence>
<dbReference type="HOGENOM" id="CLU_656165_0_0_1"/>
<comment type="similarity">
    <text evidence="5">Belongs to the NFYC/HAP5 subunit family.</text>
</comment>
<dbReference type="Pfam" id="PF00125">
    <property type="entry name" value="Histone"/>
    <property type="match status" value="1"/>
</dbReference>
<dbReference type="eggNOG" id="KOG1657">
    <property type="taxonomic scope" value="Eukaryota"/>
</dbReference>
<dbReference type="EnsemblPlants" id="LPERR06G10620.1">
    <property type="protein sequence ID" value="LPERR06G10620.1"/>
    <property type="gene ID" value="LPERR06G10620"/>
</dbReference>
<reference evidence="8" key="2">
    <citation type="submission" date="2013-12" db="EMBL/GenBank/DDBJ databases">
        <authorList>
            <person name="Yu Y."/>
            <person name="Lee S."/>
            <person name="de Baynast K."/>
            <person name="Wissotski M."/>
            <person name="Liu L."/>
            <person name="Talag J."/>
            <person name="Goicoechea J."/>
            <person name="Angelova A."/>
            <person name="Jetty R."/>
            <person name="Kudrna D."/>
            <person name="Golser W."/>
            <person name="Rivera L."/>
            <person name="Zhang J."/>
            <person name="Wing R."/>
        </authorList>
    </citation>
    <scope>NUCLEOTIDE SEQUENCE</scope>
</reference>
<evidence type="ECO:0000256" key="5">
    <source>
        <dbReference type="ARBA" id="ARBA00038129"/>
    </source>
</evidence>
<evidence type="ECO:0000313" key="8">
    <source>
        <dbReference type="Proteomes" id="UP000032180"/>
    </source>
</evidence>
<accession>A0A0D9WPM1</accession>
<dbReference type="PANTHER" id="PTHR10252:SF143">
    <property type="entry name" value="OS01G0102400 PROTEIN"/>
    <property type="match status" value="1"/>
</dbReference>
<dbReference type="Proteomes" id="UP000032180">
    <property type="component" value="Chromosome 6"/>
</dbReference>
<keyword evidence="4" id="KW-0539">Nucleus</keyword>